<dbReference type="InterPro" id="IPR035990">
    <property type="entry name" value="TIM_sf"/>
</dbReference>
<dbReference type="InterPro" id="IPR020861">
    <property type="entry name" value="Triosephosphate_isomerase_AS"/>
</dbReference>
<dbReference type="InterPro" id="IPR022896">
    <property type="entry name" value="TrioseP_Isoase_bac/euk"/>
</dbReference>
<reference evidence="11 12" key="1">
    <citation type="journal article" date="2014" name="Int. J. Syst. Evol. Microbiol.">
        <title>Complete genome sequence of Corynebacterium casei LMG S-19264T (=DSM 44701T), isolated from a smear-ripened cheese.</title>
        <authorList>
            <consortium name="US DOE Joint Genome Institute (JGI-PGF)"/>
            <person name="Walter F."/>
            <person name="Albersmeier A."/>
            <person name="Kalinowski J."/>
            <person name="Ruckert C."/>
        </authorList>
    </citation>
    <scope>NUCLEOTIDE SEQUENCE [LARGE SCALE GENOMIC DNA]</scope>
    <source>
        <strain evidence="11 12">NBRC 111766</strain>
    </source>
</reference>
<dbReference type="InterPro" id="IPR000652">
    <property type="entry name" value="Triosephosphate_isomerase"/>
</dbReference>
<proteinExistence type="inferred from homology"/>
<evidence type="ECO:0000256" key="1">
    <source>
        <dbReference type="ARBA" id="ARBA00000148"/>
    </source>
</evidence>
<keyword evidence="8 9" id="KW-0413">Isomerase</keyword>
<dbReference type="EC" id="5.3.1.1" evidence="9 10"/>
<organism evidence="11 12">
    <name type="scientific">Cypionkella aquatica</name>
    <dbReference type="NCBI Taxonomy" id="1756042"/>
    <lineage>
        <taxon>Bacteria</taxon>
        <taxon>Pseudomonadati</taxon>
        <taxon>Pseudomonadota</taxon>
        <taxon>Alphaproteobacteria</taxon>
        <taxon>Rhodobacterales</taxon>
        <taxon>Paracoccaceae</taxon>
        <taxon>Cypionkella</taxon>
    </lineage>
</organism>
<dbReference type="SUPFAM" id="SSF51351">
    <property type="entry name" value="Triosephosphate isomerase (TIM)"/>
    <property type="match status" value="1"/>
</dbReference>
<evidence type="ECO:0000313" key="11">
    <source>
        <dbReference type="EMBL" id="GLS87249.1"/>
    </source>
</evidence>
<comment type="function">
    <text evidence="9">Involved in the gluconeogenesis. Catalyzes stereospecifically the conversion of dihydroxyacetone phosphate (DHAP) to D-glyceraldehyde-3-phosphate (G3P).</text>
</comment>
<dbReference type="PANTHER" id="PTHR21139">
    <property type="entry name" value="TRIOSEPHOSPHATE ISOMERASE"/>
    <property type="match status" value="1"/>
</dbReference>
<comment type="pathway">
    <text evidence="2 9 10">Carbohydrate degradation; glycolysis; D-glyceraldehyde 3-phosphate from glycerone phosphate: step 1/1.</text>
</comment>
<dbReference type="EMBL" id="BSPP01000007">
    <property type="protein sequence ID" value="GLS87249.1"/>
    <property type="molecule type" value="Genomic_DNA"/>
</dbReference>
<keyword evidence="6 9" id="KW-0963">Cytoplasm</keyword>
<dbReference type="CDD" id="cd00311">
    <property type="entry name" value="TIM"/>
    <property type="match status" value="1"/>
</dbReference>
<comment type="catalytic activity">
    <reaction evidence="9 10">
        <text>D-glyceraldehyde 3-phosphate = dihydroxyacetone phosphate</text>
        <dbReference type="Rhea" id="RHEA:18585"/>
        <dbReference type="ChEBI" id="CHEBI:57642"/>
        <dbReference type="ChEBI" id="CHEBI:59776"/>
        <dbReference type="EC" id="5.3.1.1"/>
    </reaction>
</comment>
<evidence type="ECO:0000256" key="7">
    <source>
        <dbReference type="ARBA" id="ARBA00023152"/>
    </source>
</evidence>
<dbReference type="NCBIfam" id="TIGR00419">
    <property type="entry name" value="tim"/>
    <property type="match status" value="1"/>
</dbReference>
<dbReference type="GO" id="GO:0006094">
    <property type="term" value="P:gluconeogenesis"/>
    <property type="evidence" value="ECO:0007669"/>
    <property type="project" value="UniProtKB-UniRule"/>
</dbReference>
<keyword evidence="7 9" id="KW-0324">Glycolysis</keyword>
<feature type="binding site" evidence="9">
    <location>
        <position position="201"/>
    </location>
    <ligand>
        <name>substrate</name>
    </ligand>
</feature>
<comment type="pathway">
    <text evidence="3">Carbohydrate metabolism; erythritol degradation.</text>
</comment>
<feature type="active site" description="Proton acceptor" evidence="9">
    <location>
        <position position="195"/>
    </location>
</feature>
<evidence type="ECO:0000256" key="6">
    <source>
        <dbReference type="ARBA" id="ARBA00022490"/>
    </source>
</evidence>
<comment type="catalytic activity">
    <reaction evidence="1">
        <text>L-erythrulose 1-phosphate = D-erythrulose 4-phosphate</text>
        <dbReference type="Rhea" id="RHEA:49588"/>
        <dbReference type="ChEBI" id="CHEBI:58002"/>
        <dbReference type="ChEBI" id="CHEBI:90796"/>
        <dbReference type="EC" id="5.3.1.33"/>
    </reaction>
</comment>
<evidence type="ECO:0000313" key="12">
    <source>
        <dbReference type="Proteomes" id="UP001157355"/>
    </source>
</evidence>
<protein>
    <recommendedName>
        <fullName evidence="9 10">Triosephosphate isomerase</fullName>
        <shortName evidence="9">TIM</shortName>
        <shortName evidence="9">TPI</shortName>
        <ecNumber evidence="9 10">5.3.1.1</ecNumber>
    </recommendedName>
    <alternativeName>
        <fullName evidence="9">Triose-phosphate isomerase</fullName>
    </alternativeName>
</protein>
<dbReference type="Pfam" id="PF00121">
    <property type="entry name" value="TIM"/>
    <property type="match status" value="1"/>
</dbReference>
<dbReference type="AlphaFoldDB" id="A0AA37U3X5"/>
<keyword evidence="12" id="KW-1185">Reference proteome</keyword>
<dbReference type="GO" id="GO:0019563">
    <property type="term" value="P:glycerol catabolic process"/>
    <property type="evidence" value="ECO:0007669"/>
    <property type="project" value="TreeGrafter"/>
</dbReference>
<dbReference type="GO" id="GO:0006096">
    <property type="term" value="P:glycolytic process"/>
    <property type="evidence" value="ECO:0007669"/>
    <property type="project" value="UniProtKB-UniRule"/>
</dbReference>
<comment type="subunit">
    <text evidence="9 10">Homodimer.</text>
</comment>
<keyword evidence="5 9" id="KW-0312">Gluconeogenesis</keyword>
<dbReference type="GO" id="GO:0046166">
    <property type="term" value="P:glyceraldehyde-3-phosphate biosynthetic process"/>
    <property type="evidence" value="ECO:0007669"/>
    <property type="project" value="TreeGrafter"/>
</dbReference>
<evidence type="ECO:0000256" key="9">
    <source>
        <dbReference type="HAMAP-Rule" id="MF_00147"/>
    </source>
</evidence>
<dbReference type="PANTHER" id="PTHR21139:SF42">
    <property type="entry name" value="TRIOSEPHOSPHATE ISOMERASE"/>
    <property type="match status" value="1"/>
</dbReference>
<sequence>MRRKIEYFQKSNTKGFPLSFRFANPLREPWEDAMKKLAAGNWKMNGNRAALAEVSALLSAHPAPGCEILLCPPTTLLAEMAGLATGSALLVGGQDCHAKGSGAHTGDISAAMLADAGASHVILGHSERRADHGERNELVRAKAEAAIAAGLIAVVCLGETEAERDAGETLAVIGAQLDGSVPAAATGSQLVIAYEPVWAIGTGRTPTIAQIAEVHAFLRARLTAHIGAEAGKTRLLYGGSVKPSNATEIFAVPDVDGALVGGASLKAADFGAIVAALAAA</sequence>
<comment type="caution">
    <text evidence="11">The sequence shown here is derived from an EMBL/GenBank/DDBJ whole genome shotgun (WGS) entry which is preliminary data.</text>
</comment>
<accession>A0AA37U3X5</accession>
<dbReference type="GO" id="GO:0004807">
    <property type="term" value="F:triose-phosphate isomerase activity"/>
    <property type="evidence" value="ECO:0007669"/>
    <property type="project" value="UniProtKB-UniRule"/>
</dbReference>
<dbReference type="GO" id="GO:0005829">
    <property type="term" value="C:cytosol"/>
    <property type="evidence" value="ECO:0007669"/>
    <property type="project" value="TreeGrafter"/>
</dbReference>
<dbReference type="InterPro" id="IPR013785">
    <property type="entry name" value="Aldolase_TIM"/>
</dbReference>
<dbReference type="Proteomes" id="UP001157355">
    <property type="component" value="Unassembled WGS sequence"/>
</dbReference>
<dbReference type="PROSITE" id="PS00171">
    <property type="entry name" value="TIM_1"/>
    <property type="match status" value="1"/>
</dbReference>
<feature type="binding site" evidence="9">
    <location>
        <begin position="41"/>
        <end position="43"/>
    </location>
    <ligand>
        <name>substrate</name>
    </ligand>
</feature>
<gene>
    <name evidence="11" type="primary">cbbJ</name>
    <name evidence="9" type="synonym">tpiA</name>
    <name evidence="11" type="ORF">GCM10010873_22230</name>
</gene>
<evidence type="ECO:0000256" key="2">
    <source>
        <dbReference type="ARBA" id="ARBA00004680"/>
    </source>
</evidence>
<dbReference type="FunFam" id="3.20.20.70:FF:000016">
    <property type="entry name" value="Triosephosphate isomerase"/>
    <property type="match status" value="1"/>
</dbReference>
<feature type="binding site" evidence="9">
    <location>
        <position position="240"/>
    </location>
    <ligand>
        <name>substrate</name>
    </ligand>
</feature>
<comment type="pathway">
    <text evidence="9 10">Carbohydrate biosynthesis; gluconeogenesis.</text>
</comment>
<feature type="binding site" evidence="9">
    <location>
        <begin position="261"/>
        <end position="262"/>
    </location>
    <ligand>
        <name>substrate</name>
    </ligand>
</feature>
<dbReference type="PROSITE" id="PS51440">
    <property type="entry name" value="TIM_2"/>
    <property type="match status" value="1"/>
</dbReference>
<dbReference type="HAMAP" id="MF_00147_B">
    <property type="entry name" value="TIM_B"/>
    <property type="match status" value="1"/>
</dbReference>
<comment type="subcellular location">
    <subcellularLocation>
        <location evidence="9 10">Cytoplasm</location>
    </subcellularLocation>
</comment>
<evidence type="ECO:0000256" key="10">
    <source>
        <dbReference type="RuleBase" id="RU363013"/>
    </source>
</evidence>
<comment type="similarity">
    <text evidence="4 9 10">Belongs to the triosephosphate isomerase family.</text>
</comment>
<feature type="active site" description="Electrophile" evidence="9">
    <location>
        <position position="125"/>
    </location>
</feature>
<evidence type="ECO:0000256" key="4">
    <source>
        <dbReference type="ARBA" id="ARBA00007422"/>
    </source>
</evidence>
<evidence type="ECO:0000256" key="3">
    <source>
        <dbReference type="ARBA" id="ARBA00004939"/>
    </source>
</evidence>
<evidence type="ECO:0000256" key="5">
    <source>
        <dbReference type="ARBA" id="ARBA00022432"/>
    </source>
</evidence>
<dbReference type="Gene3D" id="3.20.20.70">
    <property type="entry name" value="Aldolase class I"/>
    <property type="match status" value="1"/>
</dbReference>
<name>A0AA37U3X5_9RHOB</name>
<evidence type="ECO:0000256" key="8">
    <source>
        <dbReference type="ARBA" id="ARBA00023235"/>
    </source>
</evidence>